<dbReference type="PANTHER" id="PTHR10416">
    <property type="entry name" value="DNA POLYMERASE DELTA SUBUNIT 2"/>
    <property type="match status" value="1"/>
</dbReference>
<keyword evidence="2" id="KW-0235">DNA replication</keyword>
<feature type="compositionally biased region" description="Basic and acidic residues" evidence="3">
    <location>
        <begin position="238"/>
        <end position="252"/>
    </location>
</feature>
<dbReference type="Proteomes" id="UP000250275">
    <property type="component" value="Unassembled WGS sequence"/>
</dbReference>
<dbReference type="InterPro" id="IPR040663">
    <property type="entry name" value="DNA_pol_D_N"/>
</dbReference>
<reference evidence="6 7" key="1">
    <citation type="submission" date="2015-07" db="EMBL/GenBank/DDBJ databases">
        <title>The genome of Eufriesea mexicana.</title>
        <authorList>
            <person name="Pan H."/>
            <person name="Kapheim K."/>
        </authorList>
    </citation>
    <scope>NUCLEOTIDE SEQUENCE [LARGE SCALE GENOMIC DNA]</scope>
    <source>
        <strain evidence="6">0111107269</strain>
        <tissue evidence="6">Whole body</tissue>
    </source>
</reference>
<dbReference type="InterPro" id="IPR007185">
    <property type="entry name" value="DNA_pol_a/d/e_bsu"/>
</dbReference>
<dbReference type="EMBL" id="KQ761906">
    <property type="protein sequence ID" value="OAD56468.1"/>
    <property type="molecule type" value="Genomic_DNA"/>
</dbReference>
<keyword evidence="7" id="KW-1185">Reference proteome</keyword>
<protein>
    <submittedName>
        <fullName evidence="6">DNA polymerase delta small subunit</fullName>
    </submittedName>
</protein>
<evidence type="ECO:0000256" key="3">
    <source>
        <dbReference type="SAM" id="MobiDB-lite"/>
    </source>
</evidence>
<feature type="region of interest" description="Disordered" evidence="3">
    <location>
        <begin position="212"/>
        <end position="252"/>
    </location>
</feature>
<feature type="domain" description="DNA polymerase alpha/delta/epsilon subunit B" evidence="4">
    <location>
        <begin position="552"/>
        <end position="759"/>
    </location>
</feature>
<accession>A0A310SEZ2</accession>
<dbReference type="GO" id="GO:0003677">
    <property type="term" value="F:DNA binding"/>
    <property type="evidence" value="ECO:0007669"/>
    <property type="project" value="InterPro"/>
</dbReference>
<evidence type="ECO:0000256" key="2">
    <source>
        <dbReference type="ARBA" id="ARBA00022705"/>
    </source>
</evidence>
<sequence>MEERNIGKRSRYGNTLKLELERATDNPRNIGRESNTSSSRKHDSIGQKRVCCGKKQARLADLPSGEIRGSMESAFGTGQRGTRRIVANSFRLTGTETPWQRDAKTDVAAEGISDAIDQRFFLSVHLVIRIKERRKRATLRSTSTACKRNEGRPCVLTPRNATIGNRIQCFRNSNGENVDRRVFHGTTIPRQLVSRANRRPVAREIVAKTEEPRWRLQDGRGEEPERKTRRTARGGDVGNKEESKKHVNRNGEKEIEKREISIRVHTQRVVNRQTHTQEGKGRKDGKDQELTKTRQGCLCNARKHLNEADQCVIESLQILDPLDHAFPHEGNNTNDEERIFQESTLVDCAKDIDERTKAQLIPGAMVPVPFSFGKNDSGLAMTLEKEKSQIFERKQAQYKDLSEKFMNTRSDYTKQFSHIYSARLTELRNVLIPRVQAKWKNIPIVKLAELENLENEQCIVIGTLYKHQQGKPSILRELSEEHQLHVSCNKSDYCSQEDQPFLEDEMLRIKLVGEQVDLKQIITGIVCAVKDWCFPGCAPKASLTEYTSQNKLVIVSGLDLSNNYRSLEMSLFVEWICGMAGNTTVQKDNTSIIRLIIAGNTVKSNNTSHSTTTNTVKGLSEVIKAMDTFLSNLAMCCYITLMPGEHDPSNSMLPQKPFHSCLLPKSSRFENFKSTTNPWISQIEERVIIGTSGQSIKDIIKVTGETGISPLDWLEKTLLWRHLCPTAPDTLLACPYYEKDLFIIEKCPDIYFVGNTDKFETKLWKGNENQTVRLISVPRFNTTHTAAIVNLENLDTQYISFGGS</sequence>
<feature type="region of interest" description="Disordered" evidence="3">
    <location>
        <begin position="267"/>
        <end position="288"/>
    </location>
</feature>
<dbReference type="InterPro" id="IPR024826">
    <property type="entry name" value="DNA_pol_delta/II_ssu"/>
</dbReference>
<dbReference type="AlphaFoldDB" id="A0A310SEZ2"/>
<dbReference type="Gene3D" id="3.60.21.50">
    <property type="match status" value="1"/>
</dbReference>
<evidence type="ECO:0000313" key="6">
    <source>
        <dbReference type="EMBL" id="OAD56468.1"/>
    </source>
</evidence>
<evidence type="ECO:0000259" key="4">
    <source>
        <dbReference type="Pfam" id="PF04042"/>
    </source>
</evidence>
<dbReference type="GO" id="GO:0043625">
    <property type="term" value="C:delta DNA polymerase complex"/>
    <property type="evidence" value="ECO:0007669"/>
    <property type="project" value="TreeGrafter"/>
</dbReference>
<feature type="region of interest" description="Disordered" evidence="3">
    <location>
        <begin position="20"/>
        <end position="48"/>
    </location>
</feature>
<feature type="compositionally biased region" description="Basic and acidic residues" evidence="3">
    <location>
        <begin position="275"/>
        <end position="288"/>
    </location>
</feature>
<feature type="domain" description="DNA polymerase delta subunit OB-fold" evidence="5">
    <location>
        <begin position="415"/>
        <end position="530"/>
    </location>
</feature>
<feature type="compositionally biased region" description="Basic and acidic residues" evidence="3">
    <location>
        <begin position="212"/>
        <end position="226"/>
    </location>
</feature>
<dbReference type="GO" id="GO:0006271">
    <property type="term" value="P:DNA strand elongation involved in DNA replication"/>
    <property type="evidence" value="ECO:0007669"/>
    <property type="project" value="TreeGrafter"/>
</dbReference>
<comment type="similarity">
    <text evidence="1">Belongs to the DNA polymerase delta/II small subunit family.</text>
</comment>
<evidence type="ECO:0000256" key="1">
    <source>
        <dbReference type="ARBA" id="ARBA00006035"/>
    </source>
</evidence>
<dbReference type="Pfam" id="PF18018">
    <property type="entry name" value="DNA_pol_D_N"/>
    <property type="match status" value="1"/>
</dbReference>
<dbReference type="PANTHER" id="PTHR10416:SF0">
    <property type="entry name" value="DNA POLYMERASE DELTA SUBUNIT 2"/>
    <property type="match status" value="1"/>
</dbReference>
<name>A0A310SEZ2_9HYME</name>
<gene>
    <name evidence="6" type="ORF">WN48_03366</name>
</gene>
<proteinExistence type="inferred from homology"/>
<dbReference type="Pfam" id="PF04042">
    <property type="entry name" value="DNA_pol_E_B"/>
    <property type="match status" value="1"/>
</dbReference>
<dbReference type="Gene3D" id="2.40.50.430">
    <property type="match status" value="1"/>
</dbReference>
<evidence type="ECO:0000259" key="5">
    <source>
        <dbReference type="Pfam" id="PF18018"/>
    </source>
</evidence>
<organism evidence="6 7">
    <name type="scientific">Eufriesea mexicana</name>
    <dbReference type="NCBI Taxonomy" id="516756"/>
    <lineage>
        <taxon>Eukaryota</taxon>
        <taxon>Metazoa</taxon>
        <taxon>Ecdysozoa</taxon>
        <taxon>Arthropoda</taxon>
        <taxon>Hexapoda</taxon>
        <taxon>Insecta</taxon>
        <taxon>Pterygota</taxon>
        <taxon>Neoptera</taxon>
        <taxon>Endopterygota</taxon>
        <taxon>Hymenoptera</taxon>
        <taxon>Apocrita</taxon>
        <taxon>Aculeata</taxon>
        <taxon>Apoidea</taxon>
        <taxon>Anthophila</taxon>
        <taxon>Apidae</taxon>
        <taxon>Eufriesea</taxon>
    </lineage>
</organism>
<dbReference type="OrthoDB" id="3763at2759"/>
<evidence type="ECO:0000313" key="7">
    <source>
        <dbReference type="Proteomes" id="UP000250275"/>
    </source>
</evidence>